<sequence>MIDFGALPPEVNSARMYTGPGSSSLQTAASAWNGLAAELQQAAQGYETVITQLSSDGWTGPASASMASAAQPYINWMQETAAQAEQAAAQAQSAAAAYEQAFAQTVAPPVIAANRAETQAYTAANVFGQYTGVIAQLEAQYAQMWAQDAAAMYGYAGQSAAASKVTPFATPAQTTNPSGTASQNAAVAAATGSSAATNSQSILSKLTSSLPNSLQSLASPTSAASSAAATPLTPLQELYAFIFGTSVLPTNLSALVSNYSPYASLFYNTEGLPYFSVGMGNFGVQIAKSAGMLGGAAPAAAAPALHGLSGLGAGLGGGAAGGAAHSVSAISGGAGSVGKLAVPASWIGGGTPAATPQVQLVSSVSAAPEAAGSGNLMGGMPLAGTRAGSGFGSGPRYGFKPTVMPRPPSAG</sequence>
<protein>
    <submittedName>
        <fullName evidence="5">PPE family protein</fullName>
    </submittedName>
</protein>
<gene>
    <name evidence="5" type="primary">PPE26_1</name>
    <name evidence="5" type="ORF">MCOO_08610</name>
</gene>
<evidence type="ECO:0000256" key="1">
    <source>
        <dbReference type="ARBA" id="ARBA00010652"/>
    </source>
</evidence>
<dbReference type="InterPro" id="IPR000030">
    <property type="entry name" value="PPE_dom"/>
</dbReference>
<dbReference type="FunFam" id="1.20.1260.20:FF:000001">
    <property type="entry name" value="PPE family protein PPE41"/>
    <property type="match status" value="1"/>
</dbReference>
<evidence type="ECO:0000313" key="5">
    <source>
        <dbReference type="EMBL" id="BBX44846.1"/>
    </source>
</evidence>
<dbReference type="EMBL" id="AP022569">
    <property type="protein sequence ID" value="BBX44846.1"/>
    <property type="molecule type" value="Genomic_DNA"/>
</dbReference>
<evidence type="ECO:0000313" key="6">
    <source>
        <dbReference type="Proteomes" id="UP000465866"/>
    </source>
</evidence>
<dbReference type="InterPro" id="IPR022171">
    <property type="entry name" value="PPE_C"/>
</dbReference>
<dbReference type="AlphaFoldDB" id="A0A7I7KT04"/>
<comment type="similarity">
    <text evidence="1">Belongs to the mycobacterial PPE family.</text>
</comment>
<dbReference type="Gene3D" id="1.20.1260.20">
    <property type="entry name" value="PPE superfamily"/>
    <property type="match status" value="1"/>
</dbReference>
<dbReference type="PANTHER" id="PTHR46766:SF1">
    <property type="entry name" value="GLUTAMINE-RICH PROTEIN 2"/>
    <property type="match status" value="1"/>
</dbReference>
<evidence type="ECO:0000259" key="3">
    <source>
        <dbReference type="Pfam" id="PF00823"/>
    </source>
</evidence>
<evidence type="ECO:0000259" key="4">
    <source>
        <dbReference type="Pfam" id="PF12484"/>
    </source>
</evidence>
<dbReference type="Pfam" id="PF00823">
    <property type="entry name" value="PPE"/>
    <property type="match status" value="1"/>
</dbReference>
<dbReference type="Pfam" id="PF12484">
    <property type="entry name" value="PPE-SVP"/>
    <property type="match status" value="1"/>
</dbReference>
<dbReference type="GO" id="GO:0052572">
    <property type="term" value="P:response to host immune response"/>
    <property type="evidence" value="ECO:0007669"/>
    <property type="project" value="TreeGrafter"/>
</dbReference>
<proteinExistence type="inferred from homology"/>
<feature type="domain" description="PPE family C-terminal" evidence="4">
    <location>
        <begin position="328"/>
        <end position="407"/>
    </location>
</feature>
<dbReference type="InterPro" id="IPR038332">
    <property type="entry name" value="PPE_sf"/>
</dbReference>
<keyword evidence="6" id="KW-1185">Reference proteome</keyword>
<feature type="coiled-coil region" evidence="2">
    <location>
        <begin position="74"/>
        <end position="101"/>
    </location>
</feature>
<dbReference type="SUPFAM" id="SSF140459">
    <property type="entry name" value="PE/PPE dimer-like"/>
    <property type="match status" value="1"/>
</dbReference>
<dbReference type="PANTHER" id="PTHR46766">
    <property type="entry name" value="GLUTAMINE-RICH PROTEIN 2"/>
    <property type="match status" value="1"/>
</dbReference>
<dbReference type="Proteomes" id="UP000465866">
    <property type="component" value="Chromosome"/>
</dbReference>
<evidence type="ECO:0000256" key="2">
    <source>
        <dbReference type="SAM" id="Coils"/>
    </source>
</evidence>
<keyword evidence="2" id="KW-0175">Coiled coil</keyword>
<feature type="domain" description="PPE" evidence="3">
    <location>
        <begin position="3"/>
        <end position="166"/>
    </location>
</feature>
<name>A0A7I7KT04_9MYCO</name>
<reference evidence="5 6" key="1">
    <citation type="journal article" date="2019" name="Emerg. Microbes Infect.">
        <title>Comprehensive subspecies identification of 175 nontuberculous mycobacteria species based on 7547 genomic profiles.</title>
        <authorList>
            <person name="Matsumoto Y."/>
            <person name="Kinjo T."/>
            <person name="Motooka D."/>
            <person name="Nabeya D."/>
            <person name="Jung N."/>
            <person name="Uechi K."/>
            <person name="Horii T."/>
            <person name="Iida T."/>
            <person name="Fujita J."/>
            <person name="Nakamura S."/>
        </authorList>
    </citation>
    <scope>NUCLEOTIDE SEQUENCE [LARGE SCALE GENOMIC DNA]</scope>
    <source>
        <strain evidence="5 6">JCM 12404</strain>
    </source>
</reference>
<organism evidence="5 6">
    <name type="scientific">Mycobacterium cookii</name>
    <dbReference type="NCBI Taxonomy" id="1775"/>
    <lineage>
        <taxon>Bacteria</taxon>
        <taxon>Bacillati</taxon>
        <taxon>Actinomycetota</taxon>
        <taxon>Actinomycetes</taxon>
        <taxon>Mycobacteriales</taxon>
        <taxon>Mycobacteriaceae</taxon>
        <taxon>Mycobacterium</taxon>
    </lineage>
</organism>
<accession>A0A7I7KT04</accession>
<dbReference type="KEGG" id="mcoo:MCOO_08610"/>